<proteinExistence type="predicted"/>
<organism evidence="1 2">
    <name type="scientific">Kaistella treverensis</name>
    <dbReference type="NCBI Taxonomy" id="631455"/>
    <lineage>
        <taxon>Bacteria</taxon>
        <taxon>Pseudomonadati</taxon>
        <taxon>Bacteroidota</taxon>
        <taxon>Flavobacteriia</taxon>
        <taxon>Flavobacteriales</taxon>
        <taxon>Weeksellaceae</taxon>
        <taxon>Chryseobacterium group</taxon>
        <taxon>Kaistella</taxon>
    </lineage>
</organism>
<protein>
    <recommendedName>
        <fullName evidence="3">Lipoprotein</fullName>
    </recommendedName>
</protein>
<evidence type="ECO:0000313" key="1">
    <source>
        <dbReference type="EMBL" id="SFI65147.1"/>
    </source>
</evidence>
<keyword evidence="2" id="KW-1185">Reference proteome</keyword>
<dbReference type="PROSITE" id="PS51257">
    <property type="entry name" value="PROKAR_LIPOPROTEIN"/>
    <property type="match status" value="1"/>
</dbReference>
<dbReference type="Proteomes" id="UP000242560">
    <property type="component" value="Unassembled WGS sequence"/>
</dbReference>
<evidence type="ECO:0008006" key="3">
    <source>
        <dbReference type="Google" id="ProtNLM"/>
    </source>
</evidence>
<dbReference type="RefSeq" id="WP_143068735.1">
    <property type="nucleotide sequence ID" value="NZ_FORQ01000001.1"/>
</dbReference>
<dbReference type="AlphaFoldDB" id="A0A1I3JY06"/>
<gene>
    <name evidence="1" type="ORF">SAMN05421638_0469</name>
</gene>
<evidence type="ECO:0000313" key="2">
    <source>
        <dbReference type="Proteomes" id="UP000242560"/>
    </source>
</evidence>
<dbReference type="EMBL" id="FORQ01000001">
    <property type="protein sequence ID" value="SFI65147.1"/>
    <property type="molecule type" value="Genomic_DNA"/>
</dbReference>
<name>A0A1I3JY06_9FLAO</name>
<reference evidence="2" key="1">
    <citation type="submission" date="2016-10" db="EMBL/GenBank/DDBJ databases">
        <authorList>
            <person name="Varghese N."/>
            <person name="Submissions S."/>
        </authorList>
    </citation>
    <scope>NUCLEOTIDE SEQUENCE [LARGE SCALE GENOMIC DNA]</scope>
    <source>
        <strain evidence="2">DSM 22251</strain>
    </source>
</reference>
<sequence>MKNFIAASAIILFALACEKKADETVVTNQSNQDSMVIPESNEAVESSTLQTCYMEAIGKDTVFLSLEDNLGTFIGKMRYKNFEKDSSHGDIMGSQNGDTLKIVYTFQAEGTTSEREIYFLKKDGSLLEATGLYDVDGIKSVYANTKDLKYDGHVLKQTDCTDFDKNFVLK</sequence>
<accession>A0A1I3JY06</accession>